<gene>
    <name evidence="1" type="ORF">DV515_00001238</name>
</gene>
<keyword evidence="2" id="KW-1185">Reference proteome</keyword>
<reference evidence="1 2" key="1">
    <citation type="journal article" date="2018" name="Proc. R. Soc. B">
        <title>A non-coding region near Follistatin controls head colour polymorphism in the Gouldian finch.</title>
        <authorList>
            <person name="Toomey M.B."/>
            <person name="Marques C.I."/>
            <person name="Andrade P."/>
            <person name="Araujo P.M."/>
            <person name="Sabatino S."/>
            <person name="Gazda M.A."/>
            <person name="Afonso S."/>
            <person name="Lopes R.J."/>
            <person name="Corbo J.C."/>
            <person name="Carneiro M."/>
        </authorList>
    </citation>
    <scope>NUCLEOTIDE SEQUENCE [LARGE SCALE GENOMIC DNA]</scope>
    <source>
        <strain evidence="1">Red01</strain>
        <tissue evidence="1">Muscle</tissue>
    </source>
</reference>
<accession>A0A3L8SY66</accession>
<evidence type="ECO:0000313" key="2">
    <source>
        <dbReference type="Proteomes" id="UP000276834"/>
    </source>
</evidence>
<dbReference type="AlphaFoldDB" id="A0A3L8SY66"/>
<organism evidence="1 2">
    <name type="scientific">Chloebia gouldiae</name>
    <name type="common">Gouldian finch</name>
    <name type="synonym">Erythrura gouldiae</name>
    <dbReference type="NCBI Taxonomy" id="44316"/>
    <lineage>
        <taxon>Eukaryota</taxon>
        <taxon>Metazoa</taxon>
        <taxon>Chordata</taxon>
        <taxon>Craniata</taxon>
        <taxon>Vertebrata</taxon>
        <taxon>Euteleostomi</taxon>
        <taxon>Archelosauria</taxon>
        <taxon>Archosauria</taxon>
        <taxon>Dinosauria</taxon>
        <taxon>Saurischia</taxon>
        <taxon>Theropoda</taxon>
        <taxon>Coelurosauria</taxon>
        <taxon>Aves</taxon>
        <taxon>Neognathae</taxon>
        <taxon>Neoaves</taxon>
        <taxon>Telluraves</taxon>
        <taxon>Australaves</taxon>
        <taxon>Passeriformes</taxon>
        <taxon>Passeroidea</taxon>
        <taxon>Passeridae</taxon>
        <taxon>Chloebia</taxon>
    </lineage>
</organism>
<evidence type="ECO:0000313" key="1">
    <source>
        <dbReference type="EMBL" id="RLW11392.1"/>
    </source>
</evidence>
<feature type="non-terminal residue" evidence="1">
    <location>
        <position position="1"/>
    </location>
</feature>
<sequence length="207" mass="23013">EKQQRCQWLRSHLEFIPWIYPRHGCAAGPICFWNTPWKNLWNPLAPTCLPDGRAQIGLRRFPGSGKSKSILQKLDFPAELHLQDGNGLGHPRRQEPVGRVGLADEPLPDADLVGSVHPDIIHVPGLEAVQELGIAILDFQAGGEQRNNQIFGHICPKILEFHPQPGPDQPQGNEDLASAASQGFCRNSFPGTSSRGRFHKKDLIHLR</sequence>
<dbReference type="EMBL" id="QUSF01000003">
    <property type="protein sequence ID" value="RLW11392.1"/>
    <property type="molecule type" value="Genomic_DNA"/>
</dbReference>
<protein>
    <submittedName>
        <fullName evidence="1">Uncharacterized protein</fullName>
    </submittedName>
</protein>
<comment type="caution">
    <text evidence="1">The sequence shown here is derived from an EMBL/GenBank/DDBJ whole genome shotgun (WGS) entry which is preliminary data.</text>
</comment>
<dbReference type="Proteomes" id="UP000276834">
    <property type="component" value="Unassembled WGS sequence"/>
</dbReference>
<name>A0A3L8SY66_CHLGU</name>
<proteinExistence type="predicted"/>